<dbReference type="RefSeq" id="WP_087552890.1">
    <property type="nucleotide sequence ID" value="NZ_CP033133.1"/>
</dbReference>
<dbReference type="Pfam" id="PF00753">
    <property type="entry name" value="Lactamase_B"/>
    <property type="match status" value="1"/>
</dbReference>
<dbReference type="PANTHER" id="PTHR42773:SF1">
    <property type="entry name" value="METALLO-BETA-LACTAMASE FAMILY PROTEIN"/>
    <property type="match status" value="1"/>
</dbReference>
<accession>A0A3G2T048</accession>
<dbReference type="NCBIfam" id="NF012229">
    <property type="entry name" value="bla_class_B_core"/>
    <property type="match status" value="1"/>
</dbReference>
<dbReference type="EMBL" id="CP033133">
    <property type="protein sequence ID" value="AYO53475.1"/>
    <property type="molecule type" value="Genomic_DNA"/>
</dbReference>
<name>A0A3G2T048_9GAMM</name>
<dbReference type="InterPro" id="IPR036866">
    <property type="entry name" value="RibonucZ/Hydroxyglut_hydro"/>
</dbReference>
<reference evidence="3 4" key="1">
    <citation type="submission" date="2018-10" db="EMBL/GenBank/DDBJ databases">
        <title>The complete genome of Acinetobacter wuhouensis strain WCHAW010062.</title>
        <authorList>
            <person name="Hu Y."/>
            <person name="Long H."/>
            <person name="Feng Y."/>
            <person name="Zong Z."/>
        </authorList>
    </citation>
    <scope>NUCLEOTIDE SEQUENCE [LARGE SCALE GENOMIC DNA]</scope>
    <source>
        <strain evidence="3 4">WCHAW010062</strain>
    </source>
</reference>
<protein>
    <submittedName>
        <fullName evidence="3">HARLDQ motif MBL-fold protein</fullName>
    </submittedName>
</protein>
<feature type="chain" id="PRO_5018262152" evidence="1">
    <location>
        <begin position="22"/>
        <end position="305"/>
    </location>
</feature>
<dbReference type="NCBIfam" id="NF000405">
    <property type="entry name" value="HARLDQ_not_B3"/>
    <property type="match status" value="1"/>
</dbReference>
<sequence>MHLIKSIAFSLMAMSFQLAHATPLNAQQALTEAPPLSLFKSWNTPIEPFKIFNHIYYVGTENLSSVLFDTGDGLVLIDSGIAQSAPQIKANIEKLGFKITDVKYLLNSHARLDQAGGFAQLKQWSGAKLIASAANAEMLANGATSDFALGNQLLFPVVKADIIIQDGEQLKLGRQTFTAHATPGHLPGATSWTTDVKYHFKNYKVIYADSLFTGGYYLLNNKNYPDIVSDMRQTFKTLEAIHADIFLANKADRFNMKQKLEKLQAGDKRAFIDPTGLQSYVEKGKADFEKQLQDQQQLAQLKSLQ</sequence>
<dbReference type="InterPro" id="IPR001279">
    <property type="entry name" value="Metallo-B-lactamas"/>
</dbReference>
<dbReference type="NCBIfam" id="NF033105">
    <property type="entry name" value="bla_subclass_B3"/>
    <property type="match status" value="1"/>
</dbReference>
<dbReference type="Proteomes" id="UP000279962">
    <property type="component" value="Chromosome"/>
</dbReference>
<organism evidence="3 4">
    <name type="scientific">Acinetobacter wuhouensis</name>
    <dbReference type="NCBI Taxonomy" id="1879050"/>
    <lineage>
        <taxon>Bacteria</taxon>
        <taxon>Pseudomonadati</taxon>
        <taxon>Pseudomonadota</taxon>
        <taxon>Gammaproteobacteria</taxon>
        <taxon>Moraxellales</taxon>
        <taxon>Moraxellaceae</taxon>
        <taxon>Acinetobacter</taxon>
    </lineage>
</organism>
<feature type="domain" description="Metallo-beta-lactamase" evidence="2">
    <location>
        <begin position="62"/>
        <end position="250"/>
    </location>
</feature>
<dbReference type="SMART" id="SM00849">
    <property type="entry name" value="Lactamase_B"/>
    <property type="match status" value="1"/>
</dbReference>
<dbReference type="PANTHER" id="PTHR42773">
    <property type="entry name" value="METALLO-BETA-LACTAMASE-RELATED"/>
    <property type="match status" value="1"/>
</dbReference>
<feature type="signal peptide" evidence="1">
    <location>
        <begin position="1"/>
        <end position="21"/>
    </location>
</feature>
<evidence type="ECO:0000313" key="3">
    <source>
        <dbReference type="EMBL" id="AYO53475.1"/>
    </source>
</evidence>
<keyword evidence="1" id="KW-0732">Signal</keyword>
<dbReference type="AlphaFoldDB" id="A0A3G2T048"/>
<gene>
    <name evidence="3" type="ORF">CDG68_07355</name>
</gene>
<proteinExistence type="predicted"/>
<dbReference type="SUPFAM" id="SSF56281">
    <property type="entry name" value="Metallo-hydrolase/oxidoreductase"/>
    <property type="match status" value="1"/>
</dbReference>
<evidence type="ECO:0000256" key="1">
    <source>
        <dbReference type="SAM" id="SignalP"/>
    </source>
</evidence>
<evidence type="ECO:0000313" key="4">
    <source>
        <dbReference type="Proteomes" id="UP000279962"/>
    </source>
</evidence>
<dbReference type="Gene3D" id="3.60.15.10">
    <property type="entry name" value="Ribonuclease Z/Hydroxyacylglutathione hydrolase-like"/>
    <property type="match status" value="1"/>
</dbReference>
<evidence type="ECO:0000259" key="2">
    <source>
        <dbReference type="SMART" id="SM00849"/>
    </source>
</evidence>